<feature type="domain" description="WAP" evidence="8">
    <location>
        <begin position="1019"/>
        <end position="1069"/>
    </location>
</feature>
<dbReference type="EMBL" id="CADEPM010000005">
    <property type="protein sequence ID" value="CAB3405793.1"/>
    <property type="molecule type" value="Genomic_DNA"/>
</dbReference>
<feature type="chain" id="PRO_5035725283" evidence="4">
    <location>
        <begin position="19"/>
        <end position="2216"/>
    </location>
</feature>
<dbReference type="InterPro" id="IPR006150">
    <property type="entry name" value="Cys_repeat_1"/>
</dbReference>
<feature type="domain" description="WAP" evidence="8">
    <location>
        <begin position="431"/>
        <end position="481"/>
    </location>
</feature>
<keyword evidence="3" id="KW-0472">Membrane</keyword>
<reference evidence="9 10" key="1">
    <citation type="submission" date="2020-04" db="EMBL/GenBank/DDBJ databases">
        <authorList>
            <person name="Laetsch R D."/>
            <person name="Stevens L."/>
            <person name="Kumar S."/>
            <person name="Blaxter L. M."/>
        </authorList>
    </citation>
    <scope>NUCLEOTIDE SEQUENCE [LARGE SCALE GENOMIC DNA]</scope>
</reference>
<keyword evidence="1 2" id="KW-1015">Disulfide bond</keyword>
<feature type="domain" description="WAP" evidence="8">
    <location>
        <begin position="1425"/>
        <end position="1470"/>
    </location>
</feature>
<dbReference type="Pfam" id="PF00014">
    <property type="entry name" value="Kunitz_BPTI"/>
    <property type="match status" value="1"/>
</dbReference>
<feature type="signal peptide" evidence="4">
    <location>
        <begin position="1"/>
        <end position="18"/>
    </location>
</feature>
<dbReference type="InterPro" id="IPR028150">
    <property type="entry name" value="Lustrin_cystein"/>
</dbReference>
<evidence type="ECO:0000256" key="1">
    <source>
        <dbReference type="ARBA" id="ARBA00023157"/>
    </source>
</evidence>
<dbReference type="SMART" id="SM00131">
    <property type="entry name" value="KU"/>
    <property type="match status" value="1"/>
</dbReference>
<feature type="domain" description="Thyroglobulin type-1" evidence="6">
    <location>
        <begin position="1493"/>
        <end position="1545"/>
    </location>
</feature>
<dbReference type="Gene3D" id="2.10.22.10">
    <property type="entry name" value="Antistasin, domain 1"/>
    <property type="match status" value="1"/>
</dbReference>
<proteinExistence type="predicted"/>
<dbReference type="Pfam" id="PF00095">
    <property type="entry name" value="WAP"/>
    <property type="match status" value="9"/>
</dbReference>
<dbReference type="InterPro" id="IPR036645">
    <property type="entry name" value="Elafin-like_sf"/>
</dbReference>
<dbReference type="Gene3D" id="4.10.410.10">
    <property type="entry name" value="Pancreatic trypsin inhibitor Kunitz domain"/>
    <property type="match status" value="1"/>
</dbReference>
<dbReference type="InterPro" id="IPR002223">
    <property type="entry name" value="Kunitz_BPTI"/>
</dbReference>
<feature type="domain" description="Thyroglobulin type-1" evidence="6">
    <location>
        <begin position="550"/>
        <end position="619"/>
    </location>
</feature>
<dbReference type="InterPro" id="IPR050514">
    <property type="entry name" value="WAP_four-disulfide_core"/>
</dbReference>
<keyword evidence="10" id="KW-1185">Reference proteome</keyword>
<evidence type="ECO:0000313" key="10">
    <source>
        <dbReference type="Proteomes" id="UP000494206"/>
    </source>
</evidence>
<dbReference type="InterPro" id="IPR000716">
    <property type="entry name" value="Thyroglobulin_1"/>
</dbReference>
<name>A0A8S1EWH3_9PELO</name>
<dbReference type="SUPFAM" id="SSF57262">
    <property type="entry name" value="Leech antihemostatic proteins"/>
    <property type="match status" value="2"/>
</dbReference>
<comment type="caution">
    <text evidence="2">Lacks conserved residue(s) required for the propagation of feature annotation.</text>
</comment>
<dbReference type="PROSITE" id="PS00484">
    <property type="entry name" value="THYROGLOBULIN_1_1"/>
    <property type="match status" value="2"/>
</dbReference>
<feature type="disulfide bond" evidence="2">
    <location>
        <begin position="1511"/>
        <end position="1518"/>
    </location>
</feature>
<dbReference type="PANTHER" id="PTHR19441:SF95">
    <property type="entry name" value="PERLWAPIN ISOFORM X1"/>
    <property type="match status" value="1"/>
</dbReference>
<evidence type="ECO:0000259" key="6">
    <source>
        <dbReference type="PROSITE" id="PS51162"/>
    </source>
</evidence>
<evidence type="ECO:0000256" key="3">
    <source>
        <dbReference type="SAM" id="Phobius"/>
    </source>
</evidence>
<dbReference type="PRINTS" id="PR00759">
    <property type="entry name" value="BASICPTASE"/>
</dbReference>
<dbReference type="InterPro" id="IPR036880">
    <property type="entry name" value="Kunitz_BPTI_sf"/>
</dbReference>
<feature type="transmembrane region" description="Helical" evidence="3">
    <location>
        <begin position="2120"/>
        <end position="2148"/>
    </location>
</feature>
<feature type="domain" description="BPTI/Kunitz inhibitor" evidence="5">
    <location>
        <begin position="1940"/>
        <end position="1990"/>
    </location>
</feature>
<feature type="domain" description="Thyroglobulin type-1" evidence="6">
    <location>
        <begin position="1694"/>
        <end position="1761"/>
    </location>
</feature>
<dbReference type="Pfam" id="PF14625">
    <property type="entry name" value="Lustrin_cystein"/>
    <property type="match status" value="4"/>
</dbReference>
<feature type="domain" description="WAP" evidence="8">
    <location>
        <begin position="735"/>
        <end position="783"/>
    </location>
</feature>
<keyword evidence="3" id="KW-0812">Transmembrane</keyword>
<organism evidence="9 10">
    <name type="scientific">Caenorhabditis bovis</name>
    <dbReference type="NCBI Taxonomy" id="2654633"/>
    <lineage>
        <taxon>Eukaryota</taxon>
        <taxon>Metazoa</taxon>
        <taxon>Ecdysozoa</taxon>
        <taxon>Nematoda</taxon>
        <taxon>Chromadorea</taxon>
        <taxon>Rhabditida</taxon>
        <taxon>Rhabditina</taxon>
        <taxon>Rhabditomorpha</taxon>
        <taxon>Rhabditoidea</taxon>
        <taxon>Rhabditidae</taxon>
        <taxon>Peloderinae</taxon>
        <taxon>Caenorhabditis</taxon>
    </lineage>
</organism>
<dbReference type="PROSITE" id="PS00280">
    <property type="entry name" value="BPTI_KUNITZ_1"/>
    <property type="match status" value="1"/>
</dbReference>
<dbReference type="PROSITE" id="PS51390">
    <property type="entry name" value="WAP"/>
    <property type="match status" value="9"/>
</dbReference>
<feature type="domain" description="WAP" evidence="8">
    <location>
        <begin position="511"/>
        <end position="557"/>
    </location>
</feature>
<dbReference type="Gene3D" id="4.10.800.10">
    <property type="entry name" value="Thyroglobulin type-1"/>
    <property type="match status" value="6"/>
</dbReference>
<dbReference type="InterPro" id="IPR036857">
    <property type="entry name" value="Thyroglobulin_1_sf"/>
</dbReference>
<dbReference type="PROSITE" id="PS51162">
    <property type="entry name" value="THYROGLOBULIN_1_2"/>
    <property type="match status" value="6"/>
</dbReference>
<dbReference type="Pfam" id="PF02822">
    <property type="entry name" value="Antistasin"/>
    <property type="match status" value="3"/>
</dbReference>
<dbReference type="CDD" id="cd00191">
    <property type="entry name" value="TY"/>
    <property type="match status" value="6"/>
</dbReference>
<dbReference type="SUPFAM" id="SSF57362">
    <property type="entry name" value="BPTI-like"/>
    <property type="match status" value="1"/>
</dbReference>
<dbReference type="SMART" id="SM00211">
    <property type="entry name" value="TY"/>
    <property type="match status" value="6"/>
</dbReference>
<evidence type="ECO:0000256" key="4">
    <source>
        <dbReference type="SAM" id="SignalP"/>
    </source>
</evidence>
<evidence type="ECO:0000259" key="7">
    <source>
        <dbReference type="PROSITE" id="PS51252"/>
    </source>
</evidence>
<evidence type="ECO:0000259" key="8">
    <source>
        <dbReference type="PROSITE" id="PS51390"/>
    </source>
</evidence>
<dbReference type="SUPFAM" id="SSF57610">
    <property type="entry name" value="Thyroglobulin type-1 domain"/>
    <property type="match status" value="6"/>
</dbReference>
<dbReference type="SMART" id="SM00286">
    <property type="entry name" value="PTI"/>
    <property type="match status" value="8"/>
</dbReference>
<dbReference type="SMART" id="SM00217">
    <property type="entry name" value="WAP"/>
    <property type="match status" value="9"/>
</dbReference>
<dbReference type="CDD" id="cd00109">
    <property type="entry name" value="Kunitz-type"/>
    <property type="match status" value="1"/>
</dbReference>
<feature type="domain" description="Thyroglobulin type-1" evidence="6">
    <location>
        <begin position="239"/>
        <end position="316"/>
    </location>
</feature>
<dbReference type="InterPro" id="IPR011061">
    <property type="entry name" value="Hirudin/antistatin"/>
</dbReference>
<evidence type="ECO:0000259" key="5">
    <source>
        <dbReference type="PROSITE" id="PS50279"/>
    </source>
</evidence>
<comment type="caution">
    <text evidence="9">The sequence shown here is derived from an EMBL/GenBank/DDBJ whole genome shotgun (WGS) entry which is preliminary data.</text>
</comment>
<dbReference type="InterPro" id="IPR003645">
    <property type="entry name" value="Fol_N"/>
</dbReference>
<feature type="domain" description="Thyroglobulin type-1" evidence="6">
    <location>
        <begin position="843"/>
        <end position="903"/>
    </location>
</feature>
<dbReference type="PANTHER" id="PTHR19441">
    <property type="entry name" value="WHEY ACDIC PROTEIN WAP"/>
    <property type="match status" value="1"/>
</dbReference>
<dbReference type="SUPFAM" id="SSF57256">
    <property type="entry name" value="Elafin-like"/>
    <property type="match status" value="4"/>
</dbReference>
<accession>A0A8S1EWH3</accession>
<dbReference type="SMART" id="SM00289">
    <property type="entry name" value="WR1"/>
    <property type="match status" value="8"/>
</dbReference>
<feature type="domain" description="Antistasin-like" evidence="7">
    <location>
        <begin position="1209"/>
        <end position="1234"/>
    </location>
</feature>
<evidence type="ECO:0000256" key="2">
    <source>
        <dbReference type="PROSITE-ProRule" id="PRU00500"/>
    </source>
</evidence>
<dbReference type="PROSITE" id="PS50279">
    <property type="entry name" value="BPTI_KUNITZ_2"/>
    <property type="match status" value="1"/>
</dbReference>
<dbReference type="GO" id="GO:0004867">
    <property type="term" value="F:serine-type endopeptidase inhibitor activity"/>
    <property type="evidence" value="ECO:0007669"/>
    <property type="project" value="InterPro"/>
</dbReference>
<feature type="domain" description="WAP" evidence="8">
    <location>
        <begin position="82"/>
        <end position="130"/>
    </location>
</feature>
<evidence type="ECO:0000313" key="9">
    <source>
        <dbReference type="EMBL" id="CAB3405793.1"/>
    </source>
</evidence>
<dbReference type="OrthoDB" id="5853592at2759"/>
<feature type="domain" description="Antistasin-like" evidence="7">
    <location>
        <begin position="625"/>
        <end position="650"/>
    </location>
</feature>
<feature type="domain" description="Thyroglobulin type-1" evidence="6">
    <location>
        <begin position="1131"/>
        <end position="1203"/>
    </location>
</feature>
<feature type="domain" description="WAP" evidence="8">
    <location>
        <begin position="198"/>
        <end position="246"/>
    </location>
</feature>
<dbReference type="Proteomes" id="UP000494206">
    <property type="component" value="Unassembled WGS sequence"/>
</dbReference>
<dbReference type="InterPro" id="IPR020901">
    <property type="entry name" value="Prtase_inh_Kunz-CS"/>
</dbReference>
<dbReference type="GO" id="GO:0005615">
    <property type="term" value="C:extracellular space"/>
    <property type="evidence" value="ECO:0007669"/>
    <property type="project" value="TreeGrafter"/>
</dbReference>
<dbReference type="SMART" id="SM00274">
    <property type="entry name" value="FOLN"/>
    <property type="match status" value="4"/>
</dbReference>
<feature type="domain" description="WAP" evidence="8">
    <location>
        <begin position="1078"/>
        <end position="1129"/>
    </location>
</feature>
<dbReference type="PROSITE" id="PS51252">
    <property type="entry name" value="ANTISTASIN"/>
    <property type="match status" value="3"/>
</dbReference>
<feature type="domain" description="Antistasin-like" evidence="7">
    <location>
        <begin position="907"/>
        <end position="933"/>
    </location>
</feature>
<dbReference type="Pfam" id="PF00086">
    <property type="entry name" value="Thyroglobulin_1"/>
    <property type="match status" value="6"/>
</dbReference>
<keyword evidence="4" id="KW-0732">Signal</keyword>
<dbReference type="Gene3D" id="4.10.75.10">
    <property type="entry name" value="Elafin-like"/>
    <property type="match status" value="9"/>
</dbReference>
<protein>
    <submittedName>
        <fullName evidence="9">Uncharacterized protein</fullName>
    </submittedName>
</protein>
<gene>
    <name evidence="9" type="ORF">CBOVIS_LOCUS7945</name>
</gene>
<sequence length="2216" mass="241815">MSSFLIFLLLIFGNTVISVQLLPPNLANVCATRPPNCNLLCPYGYIRDVLQQCLCTCAIDPCQTTLCGPSESCIAIGIKPRCIPKFGSNRDECPRLTGGVCALRCEKDADCSGRLICCSNGCGRECVDPISHTFPIKSETAVTAVKSVSALPSSFQRLIHAVTNIASNTLSTPLPPTIRNIASNILMPSLPIRPEIINTAKVGQCPPPTGSLTSCVDMIKCTNDMDCGSVEKCCPNECGTTCMEPLKATGCIHMVLAISKIPDKRLPNEYVPYCEKNGRFSSIQCDLQYCWCVDVHYGSEIIGTRTERGQRTSTMCQNPRLCAQKCHNHCPHGYLMDVFGCPLSSCKCLNICQNVRCEHSWESCQLVEPDCANPPCLPVPRCLLNPCRQGLPTKLSNGITALCSSDKDCIDSRCFKIGYNGLGFCCSGEEPSTRDGRCPSQSADKSKCIMEPSSTCFADAECPEDEKCCFNGCTLSCTQPEGYTMRKMSTNMKTTHHYQPGDVEKYNKGHLSSLVADCADQIPTNGTCSTECHSDSQCPGIKRCCRQGCSTTCMYPVRSTPCFHLALTAELYSLRTAMKCDRAGNFEQYQCDDEGCFCVDIVTGEPLPGSRVLGRKPHCEIRNPCEPLVCKSACPYGFEKAENFCPTCKCRNPCEDIKCPQGSVCVMSSVQCYQQGNCPPQPRCVLDFCPTGGPYVSAVGNIESCSKDEECPSSTHWCHSIGLSSGGICCPSPVRARHVGSCPVVPISLDAKMCRVSCRVDDDCRMHQKCCFDGCGSSCRDITTSLVEFSKEIFEKPGTCITEQRILCNRLEKNTCEYDSDCAGVAKCCDDGCNKSCAYPLQTSKCLVRKTNLQKMGQMDLIKCRPDGSFEQIQCDTEYCWCVDEEGTYIEGTKTGDDQTPNCPPPCPKHDCRPIKCEYGFKKDSNGCPTCNCVDPCENVSCPSDSICVPTSVPCVIKPCPTIPRCIINPCPASETIRNQTSYRVQKCLTDKDCFSPVMTTHCSMLTQDDGFCCTGEKQDVHDGSCPKITEVTAATVEKCVQECRKDSDCSAKSKCCWNGCGLTCVSAITNFVRNEGDSRHFGECLKVAPLGAFCLQRPALEDCKDDSDCPSLLKCCSDGCVRRCTHPHIAPLCVHQRLSALKIAEDDKSSESQELPGQAVFVPDCDTDGEFDEIQSHFGLMWCVNEAGIEVPGTKSVRVPNCDKPRPCLTISCPTHCEHGFKTDNNGCPVCDCISPCEFISCPAGNVCRLVPVQCSSKFCRPVAKCIPNMCSHGEPLGLEHSLLATCTQSMICPTGFYCQNSGFSDISFCCPAPGPPQKSLKCPRIPLMLSSVDGSSCVVGCRQHSDCRNSSCCFNGCGTSCQFETKQIPIKPVKKQLLNNIKIERKASKIENIVESHAISPIIVNSPTILLTTTLPATTVKPKIIKLGTCPKLLINHGCTEQCKEDNDCPGLLKCCQASCGTLCTNPRISTACIHRLLAFELRPEIDGVLPSPTPIRCNPDGSFRKYQCDTSLKQCWCVNVATGNEVPGTRTTALSDEVRIDCSLTRICSIKCESSHCPYGVRLDSNGCPSNGVCECANICDSYQCPSHMECALRRVECTSHPCPDVPACVDVMCAIPQRDIYRNILLCENDGNCAKTSKCIFTKGAEFGVCCHQRPVQNSVVNVIATPIITTTLSNFVEVAPIDTPLEDIATNCTTMRGALESLIRFGATIQGALPICDADGNYSRTQCDPTSCWCADALSGEEIHGTRKMKITKNACKSRSICLSKCARSMCPYGLQLDITGCPKPECICKSACENIECLPGHVCILRKAECNGKWCLPVPTCEKSPCNSGLKPLIESRTRQQYSCTQNTVCPVGYYCTAFDNYMHGVCCPATDSIKSVGIQSGNSCPHGDPFSSLPDGTPHSCTVLTNGCPPTHYCSTIPGKTTGVCCVAKRHACNLKLDVGPCTSKLPRFYYNSITHTCDPFTYGGCAGNLNNFATINDCENYCAGIGLDLSSPYAHATAQMPIESYQIAFTFTGQRIEPKLRQDAERKLINLLVERFSIPRGSIEDVVIRDDNSVKFTIRDVESRVFAREVSEEVSNGKLSIALAGHTLKAEPHTLVAHHIAEESFARNNAKMIFYAILLASAIFVMLAICVFCFSCFCYYRNQPKDRATSSPNTTIRERARNPPHLQRVFSRDDISICSDFHRPATTLETSSNMDRNRRLGQSWFSIG</sequence>
<dbReference type="InterPro" id="IPR004094">
    <property type="entry name" value="Antistasin-like"/>
</dbReference>
<dbReference type="InterPro" id="IPR008197">
    <property type="entry name" value="WAP_dom"/>
</dbReference>
<keyword evidence="3" id="KW-1133">Transmembrane helix</keyword>
<feature type="domain" description="WAP" evidence="8">
    <location>
        <begin position="793"/>
        <end position="841"/>
    </location>
</feature>